<sequence>MADFKVTELADDLDFDSLAYWDVVIIGAGPAGLAASLTTAHRGLTTLVIEAKDKPGGQPQFLYADKKIVDIPGFPDGISGEELSERTYRQAVDALVQFRFNDELVTIDDTDQEEKGDVLKRVVTKNGNYLCRKVLIACGLLHYPRALPVVDSLESKKVFYKVPKIGDYDGQPVVVVGGGDSALDAAVMAQERHGMVNLVVREETPIAKADSVERLEQAGGIVHCSSEVSRAWFHEGLIALELTNGTQLQAEYIIVQIGFLSAKETFQRLDLRLNDDGSIAVDPYFETSRRGIFAVGDVHGDIKLITVAWAEGIQAAIYAFKEITSPYWLNEKRLRDQKIAMIGDKISQAARTKFSK</sequence>
<proteinExistence type="predicted"/>
<feature type="domain" description="FAD/NAD(P)-binding" evidence="3">
    <location>
        <begin position="22"/>
        <end position="312"/>
    </location>
</feature>
<evidence type="ECO:0000313" key="4">
    <source>
        <dbReference type="EMBL" id="TWU25848.1"/>
    </source>
</evidence>
<dbReference type="InterPro" id="IPR036188">
    <property type="entry name" value="FAD/NAD-bd_sf"/>
</dbReference>
<keyword evidence="2 4" id="KW-0560">Oxidoreductase</keyword>
<evidence type="ECO:0000313" key="5">
    <source>
        <dbReference type="Proteomes" id="UP000318437"/>
    </source>
</evidence>
<name>A0A5C6CN84_9BACT</name>
<dbReference type="PANTHER" id="PTHR48105">
    <property type="entry name" value="THIOREDOXIN REDUCTASE 1-RELATED-RELATED"/>
    <property type="match status" value="1"/>
</dbReference>
<dbReference type="AlphaFoldDB" id="A0A5C6CN84"/>
<dbReference type="PRINTS" id="PR00469">
    <property type="entry name" value="PNDRDTASEII"/>
</dbReference>
<comment type="caution">
    <text evidence="4">The sequence shown here is derived from an EMBL/GenBank/DDBJ whole genome shotgun (WGS) entry which is preliminary data.</text>
</comment>
<keyword evidence="5" id="KW-1185">Reference proteome</keyword>
<keyword evidence="1" id="KW-0285">Flavoprotein</keyword>
<organism evidence="4 5">
    <name type="scientific">Bythopirellula polymerisocia</name>
    <dbReference type="NCBI Taxonomy" id="2528003"/>
    <lineage>
        <taxon>Bacteria</taxon>
        <taxon>Pseudomonadati</taxon>
        <taxon>Planctomycetota</taxon>
        <taxon>Planctomycetia</taxon>
        <taxon>Pirellulales</taxon>
        <taxon>Lacipirellulaceae</taxon>
        <taxon>Bythopirellula</taxon>
    </lineage>
</organism>
<dbReference type="Gene3D" id="3.50.50.60">
    <property type="entry name" value="FAD/NAD(P)-binding domain"/>
    <property type="match status" value="2"/>
</dbReference>
<dbReference type="Pfam" id="PF07992">
    <property type="entry name" value="Pyr_redox_2"/>
    <property type="match status" value="1"/>
</dbReference>
<evidence type="ECO:0000259" key="3">
    <source>
        <dbReference type="Pfam" id="PF07992"/>
    </source>
</evidence>
<dbReference type="EC" id="1.18.1.2" evidence="4"/>
<dbReference type="SUPFAM" id="SSF51905">
    <property type="entry name" value="FAD/NAD(P)-binding domain"/>
    <property type="match status" value="1"/>
</dbReference>
<dbReference type="InterPro" id="IPR023753">
    <property type="entry name" value="FAD/NAD-binding_dom"/>
</dbReference>
<accession>A0A5C6CN84</accession>
<evidence type="ECO:0000256" key="1">
    <source>
        <dbReference type="ARBA" id="ARBA00022630"/>
    </source>
</evidence>
<dbReference type="OrthoDB" id="9786503at2"/>
<protein>
    <submittedName>
        <fullName evidence="4">Ferredoxin--NADP reductase</fullName>
        <ecNumber evidence="4">1.18.1.2</ecNumber>
    </submittedName>
</protein>
<gene>
    <name evidence="4" type="ORF">Pla144_30600</name>
</gene>
<dbReference type="GO" id="GO:0004324">
    <property type="term" value="F:ferredoxin-NADP+ reductase activity"/>
    <property type="evidence" value="ECO:0007669"/>
    <property type="project" value="UniProtKB-EC"/>
</dbReference>
<evidence type="ECO:0000256" key="2">
    <source>
        <dbReference type="ARBA" id="ARBA00023002"/>
    </source>
</evidence>
<dbReference type="InterPro" id="IPR050097">
    <property type="entry name" value="Ferredoxin-NADP_redctase_2"/>
</dbReference>
<reference evidence="4 5" key="1">
    <citation type="submission" date="2019-02" db="EMBL/GenBank/DDBJ databases">
        <title>Deep-cultivation of Planctomycetes and their phenomic and genomic characterization uncovers novel biology.</title>
        <authorList>
            <person name="Wiegand S."/>
            <person name="Jogler M."/>
            <person name="Boedeker C."/>
            <person name="Pinto D."/>
            <person name="Vollmers J."/>
            <person name="Rivas-Marin E."/>
            <person name="Kohn T."/>
            <person name="Peeters S.H."/>
            <person name="Heuer A."/>
            <person name="Rast P."/>
            <person name="Oberbeckmann S."/>
            <person name="Bunk B."/>
            <person name="Jeske O."/>
            <person name="Meyerdierks A."/>
            <person name="Storesund J.E."/>
            <person name="Kallscheuer N."/>
            <person name="Luecker S."/>
            <person name="Lage O.M."/>
            <person name="Pohl T."/>
            <person name="Merkel B.J."/>
            <person name="Hornburger P."/>
            <person name="Mueller R.-W."/>
            <person name="Bruemmer F."/>
            <person name="Labrenz M."/>
            <person name="Spormann A.M."/>
            <person name="Op Den Camp H."/>
            <person name="Overmann J."/>
            <person name="Amann R."/>
            <person name="Jetten M.S.M."/>
            <person name="Mascher T."/>
            <person name="Medema M.H."/>
            <person name="Devos D.P."/>
            <person name="Kaster A.-K."/>
            <person name="Ovreas L."/>
            <person name="Rohde M."/>
            <person name="Galperin M.Y."/>
            <person name="Jogler C."/>
        </authorList>
    </citation>
    <scope>NUCLEOTIDE SEQUENCE [LARGE SCALE GENOMIC DNA]</scope>
    <source>
        <strain evidence="4 5">Pla144</strain>
    </source>
</reference>
<dbReference type="PRINTS" id="PR00368">
    <property type="entry name" value="FADPNR"/>
</dbReference>
<dbReference type="EMBL" id="SJPS01000004">
    <property type="protein sequence ID" value="TWU25848.1"/>
    <property type="molecule type" value="Genomic_DNA"/>
</dbReference>
<dbReference type="RefSeq" id="WP_146451418.1">
    <property type="nucleotide sequence ID" value="NZ_SJPS01000004.1"/>
</dbReference>
<dbReference type="Proteomes" id="UP000318437">
    <property type="component" value="Unassembled WGS sequence"/>
</dbReference>